<feature type="compositionally biased region" description="Low complexity" evidence="1">
    <location>
        <begin position="14"/>
        <end position="30"/>
    </location>
</feature>
<dbReference type="AlphaFoldDB" id="A0A8S0YMS6"/>
<organism evidence="2 3">
    <name type="scientific">Arctia plantaginis</name>
    <name type="common">Wood tiger moth</name>
    <name type="synonym">Phalaena plantaginis</name>
    <dbReference type="NCBI Taxonomy" id="874455"/>
    <lineage>
        <taxon>Eukaryota</taxon>
        <taxon>Metazoa</taxon>
        <taxon>Ecdysozoa</taxon>
        <taxon>Arthropoda</taxon>
        <taxon>Hexapoda</taxon>
        <taxon>Insecta</taxon>
        <taxon>Pterygota</taxon>
        <taxon>Neoptera</taxon>
        <taxon>Endopterygota</taxon>
        <taxon>Lepidoptera</taxon>
        <taxon>Glossata</taxon>
        <taxon>Ditrysia</taxon>
        <taxon>Noctuoidea</taxon>
        <taxon>Erebidae</taxon>
        <taxon>Arctiinae</taxon>
        <taxon>Arctia</taxon>
    </lineage>
</organism>
<comment type="caution">
    <text evidence="2">The sequence shown here is derived from an EMBL/GenBank/DDBJ whole genome shotgun (WGS) entry which is preliminary data.</text>
</comment>
<feature type="compositionally biased region" description="Basic and acidic residues" evidence="1">
    <location>
        <begin position="1"/>
        <end position="10"/>
    </location>
</feature>
<accession>A0A8S0YMS6</accession>
<name>A0A8S0YMS6_ARCPL</name>
<gene>
    <name evidence="2" type="ORF">APLA_LOCUS351</name>
</gene>
<dbReference type="Proteomes" id="UP000494256">
    <property type="component" value="Unassembled WGS sequence"/>
</dbReference>
<evidence type="ECO:0000256" key="1">
    <source>
        <dbReference type="SAM" id="MobiDB-lite"/>
    </source>
</evidence>
<proteinExistence type="predicted"/>
<protein>
    <submittedName>
        <fullName evidence="2">Uncharacterized protein</fullName>
    </submittedName>
</protein>
<sequence>MLLHSHDSKGGVEQGSSGTSTSRGSQRGAGSRSGSGGDLQGLAEKNDKPTPSMVPIEKLAKLLAQRSQKEDGVNGVTEKCFTKYLFGMYAELATQFYKYVHKAGKCKNKHIPLFTFRQQCEKILAMLDDNVMESCGLGAGLERGAWQAASALMPVSRAWLLAGTAPPLYRRPTQPPHQPPGGGLASAAWLARLVCAVPSHCVPQI</sequence>
<reference evidence="2 3" key="1">
    <citation type="submission" date="2020-04" db="EMBL/GenBank/DDBJ databases">
        <authorList>
            <person name="Wallbank WR R."/>
            <person name="Pardo Diaz C."/>
            <person name="Kozak K."/>
            <person name="Martin S."/>
            <person name="Jiggins C."/>
            <person name="Moest M."/>
            <person name="Warren A I."/>
            <person name="Byers J.R.P. K."/>
            <person name="Montejo-Kovacevich G."/>
            <person name="Yen C E."/>
        </authorList>
    </citation>
    <scope>NUCLEOTIDE SEQUENCE [LARGE SCALE GENOMIC DNA]</scope>
</reference>
<dbReference type="EMBL" id="CADEBD010000037">
    <property type="protein sequence ID" value="CAB3220533.1"/>
    <property type="molecule type" value="Genomic_DNA"/>
</dbReference>
<evidence type="ECO:0000313" key="3">
    <source>
        <dbReference type="Proteomes" id="UP000494256"/>
    </source>
</evidence>
<dbReference type="OrthoDB" id="269227at2759"/>
<evidence type="ECO:0000313" key="2">
    <source>
        <dbReference type="EMBL" id="CAB3220533.1"/>
    </source>
</evidence>
<feature type="region of interest" description="Disordered" evidence="1">
    <location>
        <begin position="1"/>
        <end position="52"/>
    </location>
</feature>